<comment type="caution">
    <text evidence="1">The sequence shown here is derived from an EMBL/GenBank/DDBJ whole genome shotgun (WGS) entry which is preliminary data.</text>
</comment>
<evidence type="ECO:0000313" key="2">
    <source>
        <dbReference type="Proteomes" id="UP000249757"/>
    </source>
</evidence>
<accession>A0A922SPU7</accession>
<dbReference type="Proteomes" id="UP000249757">
    <property type="component" value="Unassembled WGS sequence"/>
</dbReference>
<gene>
    <name evidence="1" type="ORF">Ptr86124_012968</name>
</gene>
<dbReference type="EMBL" id="NRDI02000029">
    <property type="protein sequence ID" value="KAI1508046.1"/>
    <property type="molecule type" value="Genomic_DNA"/>
</dbReference>
<proteinExistence type="predicted"/>
<protein>
    <submittedName>
        <fullName evidence="1">Uncharacterized protein</fullName>
    </submittedName>
</protein>
<evidence type="ECO:0000313" key="1">
    <source>
        <dbReference type="EMBL" id="KAI1508046.1"/>
    </source>
</evidence>
<reference evidence="2" key="1">
    <citation type="journal article" date="2022" name="Microb. Genom.">
        <title>A global pangenome for the wheat fungal pathogen Pyrenophora tritici-repentis and prediction of effector protein structural homology.</title>
        <authorList>
            <person name="Moolhuijzen P.M."/>
            <person name="See P.T."/>
            <person name="Shi G."/>
            <person name="Powell H.R."/>
            <person name="Cockram J."/>
            <person name="Jorgensen L.N."/>
            <person name="Benslimane H."/>
            <person name="Strelkov S.E."/>
            <person name="Turner J."/>
            <person name="Liu Z."/>
            <person name="Moffat C.S."/>
        </authorList>
    </citation>
    <scope>NUCLEOTIDE SEQUENCE [LARGE SCALE GENOMIC DNA]</scope>
</reference>
<dbReference type="AlphaFoldDB" id="A0A922SPU7"/>
<organism evidence="1 2">
    <name type="scientific">Pyrenophora tritici-repentis</name>
    <dbReference type="NCBI Taxonomy" id="45151"/>
    <lineage>
        <taxon>Eukaryota</taxon>
        <taxon>Fungi</taxon>
        <taxon>Dikarya</taxon>
        <taxon>Ascomycota</taxon>
        <taxon>Pezizomycotina</taxon>
        <taxon>Dothideomycetes</taxon>
        <taxon>Pleosporomycetidae</taxon>
        <taxon>Pleosporales</taxon>
        <taxon>Pleosporineae</taxon>
        <taxon>Pleosporaceae</taxon>
        <taxon>Pyrenophora</taxon>
    </lineage>
</organism>
<name>A0A922SPU7_9PLEO</name>
<sequence length="168" mass="19006">MSSVQEGTLPTINYLKGLLGDSWDIKSDNDPPYIQLVASKGTTVAFHITMIWGDGNVEEAIHLCGQDVLHKSTSNDVELFFAVYHATRTEVHLYKIDPRTQQATKLESGTVQAKADQVKRYAEANYNVLAVPPGQWIWSVEYGRYYRYVTVEGRQQVEFGPVPQQQQQ</sequence>
<keyword evidence="2" id="KW-1185">Reference proteome</keyword>